<dbReference type="Gene3D" id="1.20.5.2650">
    <property type="match status" value="1"/>
</dbReference>
<keyword evidence="2 5" id="KW-0689">Ribosomal protein</keyword>
<dbReference type="Proteomes" id="UP001175211">
    <property type="component" value="Unassembled WGS sequence"/>
</dbReference>
<name>A0AA39MR10_ARMTA</name>
<gene>
    <name evidence="5" type="ORF">EV420DRAFT_1631472</name>
</gene>
<organism evidence="5 6">
    <name type="scientific">Armillaria tabescens</name>
    <name type="common">Ringless honey mushroom</name>
    <name type="synonym">Agaricus tabescens</name>
    <dbReference type="NCBI Taxonomy" id="1929756"/>
    <lineage>
        <taxon>Eukaryota</taxon>
        <taxon>Fungi</taxon>
        <taxon>Dikarya</taxon>
        <taxon>Basidiomycota</taxon>
        <taxon>Agaricomycotina</taxon>
        <taxon>Agaricomycetes</taxon>
        <taxon>Agaricomycetidae</taxon>
        <taxon>Agaricales</taxon>
        <taxon>Marasmiineae</taxon>
        <taxon>Physalacriaceae</taxon>
        <taxon>Desarmillaria</taxon>
    </lineage>
</organism>
<feature type="compositionally biased region" description="Basic and acidic residues" evidence="4">
    <location>
        <begin position="147"/>
        <end position="156"/>
    </location>
</feature>
<evidence type="ECO:0000313" key="5">
    <source>
        <dbReference type="EMBL" id="KAK0443058.1"/>
    </source>
</evidence>
<dbReference type="GO" id="GO:0003735">
    <property type="term" value="F:structural constituent of ribosome"/>
    <property type="evidence" value="ECO:0007669"/>
    <property type="project" value="InterPro"/>
</dbReference>
<dbReference type="GO" id="GO:1990904">
    <property type="term" value="C:ribonucleoprotein complex"/>
    <property type="evidence" value="ECO:0007669"/>
    <property type="project" value="UniProtKB-KW"/>
</dbReference>
<keyword evidence="6" id="KW-1185">Reference proteome</keyword>
<feature type="region of interest" description="Disordered" evidence="4">
    <location>
        <begin position="147"/>
        <end position="190"/>
    </location>
</feature>
<evidence type="ECO:0000313" key="6">
    <source>
        <dbReference type="Proteomes" id="UP001175211"/>
    </source>
</evidence>
<dbReference type="GO" id="GO:0005840">
    <property type="term" value="C:ribosome"/>
    <property type="evidence" value="ECO:0007669"/>
    <property type="project" value="UniProtKB-KW"/>
</dbReference>
<feature type="compositionally biased region" description="Basic and acidic residues" evidence="4">
    <location>
        <begin position="181"/>
        <end position="190"/>
    </location>
</feature>
<comment type="caution">
    <text evidence="5">The sequence shown here is derived from an EMBL/GenBank/DDBJ whole genome shotgun (WGS) entry which is preliminary data.</text>
</comment>
<reference evidence="5" key="1">
    <citation type="submission" date="2023-06" db="EMBL/GenBank/DDBJ databases">
        <authorList>
            <consortium name="Lawrence Berkeley National Laboratory"/>
            <person name="Ahrendt S."/>
            <person name="Sahu N."/>
            <person name="Indic B."/>
            <person name="Wong-Bajracharya J."/>
            <person name="Merenyi Z."/>
            <person name="Ke H.-M."/>
            <person name="Monk M."/>
            <person name="Kocsube S."/>
            <person name="Drula E."/>
            <person name="Lipzen A."/>
            <person name="Balint B."/>
            <person name="Henrissat B."/>
            <person name="Andreopoulos B."/>
            <person name="Martin F.M."/>
            <person name="Harder C.B."/>
            <person name="Rigling D."/>
            <person name="Ford K.L."/>
            <person name="Foster G.D."/>
            <person name="Pangilinan J."/>
            <person name="Papanicolaou A."/>
            <person name="Barry K."/>
            <person name="LaButti K."/>
            <person name="Viragh M."/>
            <person name="Koriabine M."/>
            <person name="Yan M."/>
            <person name="Riley R."/>
            <person name="Champramary S."/>
            <person name="Plett K.L."/>
            <person name="Tsai I.J."/>
            <person name="Slot J."/>
            <person name="Sipos G."/>
            <person name="Plett J."/>
            <person name="Nagy L.G."/>
            <person name="Grigoriev I.V."/>
        </authorList>
    </citation>
    <scope>NUCLEOTIDE SEQUENCE</scope>
    <source>
        <strain evidence="5">CCBAS 213</strain>
    </source>
</reference>
<dbReference type="EMBL" id="JAUEPS010000060">
    <property type="protein sequence ID" value="KAK0443058.1"/>
    <property type="molecule type" value="Genomic_DNA"/>
</dbReference>
<evidence type="ECO:0000256" key="3">
    <source>
        <dbReference type="ARBA" id="ARBA00023274"/>
    </source>
</evidence>
<dbReference type="InterPro" id="IPR001377">
    <property type="entry name" value="Ribosomal_eS6"/>
</dbReference>
<dbReference type="PANTHER" id="PTHR11502">
    <property type="entry name" value="40S RIBOSOMAL PROTEIN S6"/>
    <property type="match status" value="1"/>
</dbReference>
<accession>A0AA39MR10</accession>
<feature type="compositionally biased region" description="Basic residues" evidence="4">
    <location>
        <begin position="167"/>
        <end position="180"/>
    </location>
</feature>
<dbReference type="RefSeq" id="XP_060324552.1">
    <property type="nucleotide sequence ID" value="XM_060476154.1"/>
</dbReference>
<evidence type="ECO:0000256" key="1">
    <source>
        <dbReference type="ARBA" id="ARBA00009312"/>
    </source>
</evidence>
<dbReference type="GO" id="GO:0006412">
    <property type="term" value="P:translation"/>
    <property type="evidence" value="ECO:0007669"/>
    <property type="project" value="InterPro"/>
</dbReference>
<evidence type="ECO:0000256" key="4">
    <source>
        <dbReference type="SAM" id="MobiDB-lite"/>
    </source>
</evidence>
<sequence>MGFSLAGLAELDVSDSSSYSTLLRDKFFFEIPAALKGFVFQITGGNDKQGGLLSYRVCLFLSDGHSPEGSEKSVCGCHVELGHCEAGRSWCVHFLFVSTCINAKTEIPGLTDAILPNRLGLKGAMKIRKMVNLSRKNDVRKYVIRQEVRSGKKENAKPYTKAPRPNPHCHLRSVKRRKLEHRKEQKSEYE</sequence>
<proteinExistence type="inferred from homology"/>
<dbReference type="GeneID" id="85359702"/>
<comment type="similarity">
    <text evidence="1">Belongs to the eukaryotic ribosomal protein eS6 family.</text>
</comment>
<dbReference type="AlphaFoldDB" id="A0AA39MR10"/>
<protein>
    <submittedName>
        <fullName evidence="5">40S ribosomal protein S6</fullName>
    </submittedName>
</protein>
<evidence type="ECO:0000256" key="2">
    <source>
        <dbReference type="ARBA" id="ARBA00022980"/>
    </source>
</evidence>
<keyword evidence="3" id="KW-0687">Ribonucleoprotein</keyword>